<evidence type="ECO:0000256" key="1">
    <source>
        <dbReference type="SAM" id="MobiDB-lite"/>
    </source>
</evidence>
<evidence type="ECO:0008006" key="4">
    <source>
        <dbReference type="Google" id="ProtNLM"/>
    </source>
</evidence>
<sequence length="462" mass="51535">MEAQTNETTEESNEDSDKNGAESEALSEKDQDETEGTEETLEDDGKAVLIQAIDIRVKGLSSKSILRNRIGVQIGDEFRNLTELQKTLDIGFNDLKRTGYFKKDNGIQYRLVEEGQSEDRRLLRLEAEFRDAWTIYPLPYPYYSTADGYGVKGRLKWDNFLGLLGNVTLYADFIEVRNGNYGWNVSGGLSISTIKITPNFGINGSIGLKRDARIDGANWVINTGIGASFSILWLRFVGIGMGYSVSNSYNGVFGYTGNVTTHPHLSSGLSHSISLGKTHYSSGGVMRDGYDMSLSNSYSFDSDPGNLYSSRAFALEDIRFDYSLKLSRSYFGALNFKGRVGLGKIFDFANGVYNEKGYNYDVHSYNRGKRSGAVKGDFIVYLNMEMAVLVFSDSFLGDVLLDTFLDVAWVHNASGFKLENTSLGSGFELIWAFNSLQFRFTYGFDLDNPELYTIAIATGFFF</sequence>
<reference evidence="2 3" key="1">
    <citation type="submission" date="2023-04" db="EMBL/GenBank/DDBJ databases">
        <title>Spirochaete genome identified in red abalone sample constitutes a novel genus.</title>
        <authorList>
            <person name="Sharma S.P."/>
            <person name="Purcell C.M."/>
            <person name="Hyde J.R."/>
            <person name="Severin A.J."/>
        </authorList>
    </citation>
    <scope>NUCLEOTIDE SEQUENCE [LARGE SCALE GENOMIC DNA]</scope>
    <source>
        <strain evidence="2 3">SP-2023</strain>
    </source>
</reference>
<dbReference type="EMBL" id="CP123443">
    <property type="protein sequence ID" value="WGK69659.1"/>
    <property type="molecule type" value="Genomic_DNA"/>
</dbReference>
<dbReference type="Proteomes" id="UP001228690">
    <property type="component" value="Chromosome"/>
</dbReference>
<feature type="compositionally biased region" description="Acidic residues" evidence="1">
    <location>
        <begin position="30"/>
        <end position="42"/>
    </location>
</feature>
<protein>
    <recommendedName>
        <fullName evidence="4">POTRA domain-containing protein</fullName>
    </recommendedName>
</protein>
<feature type="compositionally biased region" description="Basic and acidic residues" evidence="1">
    <location>
        <begin position="15"/>
        <end position="29"/>
    </location>
</feature>
<proteinExistence type="predicted"/>
<organism evidence="2 3">
    <name type="scientific">Candidatus Haliotispira prima</name>
    <dbReference type="NCBI Taxonomy" id="3034016"/>
    <lineage>
        <taxon>Bacteria</taxon>
        <taxon>Pseudomonadati</taxon>
        <taxon>Spirochaetota</taxon>
        <taxon>Spirochaetia</taxon>
        <taxon>Spirochaetales</taxon>
        <taxon>Spirochaetaceae</taxon>
        <taxon>Candidatus Haliotispira</taxon>
    </lineage>
</organism>
<gene>
    <name evidence="2" type="ORF">P0082_02005</name>
</gene>
<evidence type="ECO:0000313" key="3">
    <source>
        <dbReference type="Proteomes" id="UP001228690"/>
    </source>
</evidence>
<dbReference type="RefSeq" id="WP_326927845.1">
    <property type="nucleotide sequence ID" value="NZ_CP123443.1"/>
</dbReference>
<feature type="region of interest" description="Disordered" evidence="1">
    <location>
        <begin position="1"/>
        <end position="43"/>
    </location>
</feature>
<evidence type="ECO:0000313" key="2">
    <source>
        <dbReference type="EMBL" id="WGK69659.1"/>
    </source>
</evidence>
<name>A0ABY8MI10_9SPIO</name>
<keyword evidence="3" id="KW-1185">Reference proteome</keyword>
<accession>A0ABY8MI10</accession>